<organism evidence="3 4">
    <name type="scientific">Cellulomonas bogoriensis 69B4 = DSM 16987</name>
    <dbReference type="NCBI Taxonomy" id="1386082"/>
    <lineage>
        <taxon>Bacteria</taxon>
        <taxon>Bacillati</taxon>
        <taxon>Actinomycetota</taxon>
        <taxon>Actinomycetes</taxon>
        <taxon>Micrococcales</taxon>
        <taxon>Cellulomonadaceae</taxon>
        <taxon>Cellulomonas</taxon>
    </lineage>
</organism>
<dbReference type="PANTHER" id="PTHR40763:SF5">
    <property type="entry name" value="MEMBRANE PROTEIN"/>
    <property type="match status" value="1"/>
</dbReference>
<comment type="caution">
    <text evidence="3">The sequence shown here is derived from an EMBL/GenBank/DDBJ whole genome shotgun (WGS) entry which is preliminary data.</text>
</comment>
<keyword evidence="1" id="KW-0472">Membrane</keyword>
<accession>A0A0A0BSD7</accession>
<feature type="transmembrane region" description="Helical" evidence="1">
    <location>
        <begin position="85"/>
        <end position="103"/>
    </location>
</feature>
<keyword evidence="1 3" id="KW-0812">Transmembrane</keyword>
<proteinExistence type="predicted"/>
<feature type="domain" description="LiaF transmembrane" evidence="2">
    <location>
        <begin position="9"/>
        <end position="104"/>
    </location>
</feature>
<reference evidence="3 4" key="1">
    <citation type="submission" date="2013-08" db="EMBL/GenBank/DDBJ databases">
        <title>Genome sequencing of Cellulomonas bogoriensis 69B4.</title>
        <authorList>
            <person name="Chen F."/>
            <person name="Li Y."/>
            <person name="Wang G."/>
        </authorList>
    </citation>
    <scope>NUCLEOTIDE SEQUENCE [LARGE SCALE GENOMIC DNA]</scope>
    <source>
        <strain evidence="3 4">69B4</strain>
    </source>
</reference>
<feature type="transmembrane region" description="Helical" evidence="1">
    <location>
        <begin position="60"/>
        <end position="79"/>
    </location>
</feature>
<evidence type="ECO:0000259" key="2">
    <source>
        <dbReference type="Pfam" id="PF22570"/>
    </source>
</evidence>
<dbReference type="InterPro" id="IPR054331">
    <property type="entry name" value="LiaF_TM"/>
</dbReference>
<feature type="transmembrane region" description="Helical" evidence="1">
    <location>
        <begin position="33"/>
        <end position="53"/>
    </location>
</feature>
<dbReference type="Proteomes" id="UP000054314">
    <property type="component" value="Unassembled WGS sequence"/>
</dbReference>
<protein>
    <submittedName>
        <fullName evidence="3">Transmembrane protein</fullName>
    </submittedName>
</protein>
<dbReference type="EMBL" id="AXCZ01000130">
    <property type="protein sequence ID" value="KGM10866.1"/>
    <property type="molecule type" value="Genomic_DNA"/>
</dbReference>
<sequence length="225" mass="24048">MRHSLPQAFLGVVLLTVGVVAFLGHLGVVDVTLGALVSTWWPMVVLALGLSALLSAPRAWLVPLVLITLGVLLQLGQLGLVQVRVWELLLPTVIMVAGILLLTRLSPSREDAPTVNAAVLWWGASRRTRSQDFRGANLTAVMGGIDLDLRSAEIVRRADVSVFVLWAGVDIKVPPTWRVEVTGLPVLGGWEDKTLTPPDPHAPLLVVHVTAVMGGVEVSSPAPRT</sequence>
<dbReference type="AlphaFoldDB" id="A0A0A0BSD7"/>
<evidence type="ECO:0000256" key="1">
    <source>
        <dbReference type="SAM" id="Phobius"/>
    </source>
</evidence>
<gene>
    <name evidence="3" type="ORF">N869_04150</name>
</gene>
<keyword evidence="1" id="KW-1133">Transmembrane helix</keyword>
<evidence type="ECO:0000313" key="3">
    <source>
        <dbReference type="EMBL" id="KGM10866.1"/>
    </source>
</evidence>
<name>A0A0A0BSD7_9CELL</name>
<evidence type="ECO:0000313" key="4">
    <source>
        <dbReference type="Proteomes" id="UP000054314"/>
    </source>
</evidence>
<feature type="transmembrane region" description="Helical" evidence="1">
    <location>
        <begin position="7"/>
        <end position="27"/>
    </location>
</feature>
<dbReference type="PANTHER" id="PTHR40763">
    <property type="entry name" value="MEMBRANE PROTEIN-RELATED"/>
    <property type="match status" value="1"/>
</dbReference>
<keyword evidence="4" id="KW-1185">Reference proteome</keyword>
<dbReference type="Pfam" id="PF22570">
    <property type="entry name" value="LiaF-TM"/>
    <property type="match status" value="1"/>
</dbReference>